<evidence type="ECO:0000259" key="11">
    <source>
        <dbReference type="PROSITE" id="PS51278"/>
    </source>
</evidence>
<dbReference type="GO" id="GO:0004066">
    <property type="term" value="F:asparagine synthase (glutamine-hydrolyzing) activity"/>
    <property type="evidence" value="ECO:0007669"/>
    <property type="project" value="UniProtKB-EC"/>
</dbReference>
<protein>
    <recommendedName>
        <fullName evidence="3">asparagine synthase (glutamine-hydrolyzing)</fullName>
        <ecNumber evidence="3">6.3.5.4</ecNumber>
    </recommendedName>
</protein>
<comment type="pathway">
    <text evidence="1">Amino-acid biosynthesis; L-asparagine biosynthesis; L-asparagine from L-aspartate (L-Gln route): step 1/1.</text>
</comment>
<proteinExistence type="inferred from homology"/>
<dbReference type="InterPro" id="IPR017932">
    <property type="entry name" value="GATase_2_dom"/>
</dbReference>
<reference evidence="12 13" key="1">
    <citation type="journal article" date="2016" name="Nat. Commun.">
        <title>Thousands of microbial genomes shed light on interconnected biogeochemical processes in an aquifer system.</title>
        <authorList>
            <person name="Anantharaman K."/>
            <person name="Brown C.T."/>
            <person name="Hug L.A."/>
            <person name="Sharon I."/>
            <person name="Castelle C.J."/>
            <person name="Probst A.J."/>
            <person name="Thomas B.C."/>
            <person name="Singh A."/>
            <person name="Wilkins M.J."/>
            <person name="Karaoz U."/>
            <person name="Brodie E.L."/>
            <person name="Williams K.H."/>
            <person name="Hubbard S.S."/>
            <person name="Banfield J.F."/>
        </authorList>
    </citation>
    <scope>NUCLEOTIDE SEQUENCE [LARGE SCALE GENOMIC DNA]</scope>
</reference>
<evidence type="ECO:0000256" key="6">
    <source>
        <dbReference type="ARBA" id="ARBA00022962"/>
    </source>
</evidence>
<dbReference type="STRING" id="1802517.A2892_05455"/>
<keyword evidence="8" id="KW-0061">Asparagine biosynthesis</keyword>
<dbReference type="PIRSF" id="PIRSF001589">
    <property type="entry name" value="Asn_synthetase_glu-h"/>
    <property type="match status" value="1"/>
</dbReference>
<dbReference type="Gene3D" id="3.60.20.10">
    <property type="entry name" value="Glutamine Phosphoribosylpyrophosphate, subunit 1, domain 1"/>
    <property type="match status" value="1"/>
</dbReference>
<evidence type="ECO:0000256" key="1">
    <source>
        <dbReference type="ARBA" id="ARBA00005187"/>
    </source>
</evidence>
<dbReference type="EMBL" id="MGHD01000022">
    <property type="protein sequence ID" value="OGM59280.1"/>
    <property type="molecule type" value="Genomic_DNA"/>
</dbReference>
<dbReference type="GO" id="GO:0006529">
    <property type="term" value="P:asparagine biosynthetic process"/>
    <property type="evidence" value="ECO:0007669"/>
    <property type="project" value="UniProtKB-KW"/>
</dbReference>
<feature type="binding site" evidence="9">
    <location>
        <position position="101"/>
    </location>
    <ligand>
        <name>L-glutamine</name>
        <dbReference type="ChEBI" id="CHEBI:58359"/>
    </ligand>
</feature>
<evidence type="ECO:0000313" key="13">
    <source>
        <dbReference type="Proteomes" id="UP000176404"/>
    </source>
</evidence>
<keyword evidence="6 8" id="KW-0315">Glutamine amidotransferase</keyword>
<dbReference type="PANTHER" id="PTHR43284">
    <property type="entry name" value="ASPARAGINE SYNTHETASE (GLUTAMINE-HYDROLYZING)"/>
    <property type="match status" value="1"/>
</dbReference>
<keyword evidence="4 9" id="KW-0547">Nucleotide-binding</keyword>
<dbReference type="AlphaFoldDB" id="A0A1F8B5U6"/>
<dbReference type="NCBIfam" id="TIGR01536">
    <property type="entry name" value="asn_synth_AEB"/>
    <property type="match status" value="1"/>
</dbReference>
<dbReference type="InterPro" id="IPR033738">
    <property type="entry name" value="AsnB_N"/>
</dbReference>
<dbReference type="SUPFAM" id="SSF56235">
    <property type="entry name" value="N-terminal nucleophile aminohydrolases (Ntn hydrolases)"/>
    <property type="match status" value="1"/>
</dbReference>
<dbReference type="InterPro" id="IPR006426">
    <property type="entry name" value="Asn_synth_AEB"/>
</dbReference>
<dbReference type="GO" id="GO:0005524">
    <property type="term" value="F:ATP binding"/>
    <property type="evidence" value="ECO:0007669"/>
    <property type="project" value="UniProtKB-KW"/>
</dbReference>
<dbReference type="Pfam" id="PF13537">
    <property type="entry name" value="GATase_7"/>
    <property type="match status" value="1"/>
</dbReference>
<evidence type="ECO:0000256" key="3">
    <source>
        <dbReference type="ARBA" id="ARBA00012737"/>
    </source>
</evidence>
<evidence type="ECO:0000256" key="2">
    <source>
        <dbReference type="ARBA" id="ARBA00005752"/>
    </source>
</evidence>
<dbReference type="Pfam" id="PF00733">
    <property type="entry name" value="Asn_synthase"/>
    <property type="match status" value="1"/>
</dbReference>
<evidence type="ECO:0000256" key="9">
    <source>
        <dbReference type="PIRSR" id="PIRSR001589-2"/>
    </source>
</evidence>
<feature type="domain" description="Glutamine amidotransferase type-2" evidence="11">
    <location>
        <begin position="2"/>
        <end position="214"/>
    </location>
</feature>
<sequence>MCGIAGKVYLGSGTVNSSDLKKMASNIAHRGPDDQGIYISQDKTVGLVNRRLAIIDLTLTGHQPMGLKNRYRITFNGEIYNFQTERKKMEKEGYRFESGTDTEIILALYDKYQKGCLKYLRGMFAFAIFDEKEKTLFLARDRIGKKPLKYYWDGNVFIFASELKAFLDQKEIHTAPDWLAIHHYLTYGYVPPPQTGFEKIYKLEPGNYLWLDIKRKKFENKSYWKPDFSEKLHLSEGEWCERIIAELNEATKLRMIADVPIGAFLSGGVDSSSVVAIMACLSANPVKTFTIGFKDQKDDERPHAERIAKLFHTDHQTLIAEPESIEDLLPKLVYHYEEPYADSSAVATYMVSKLAKKYVSVILNGDGGDENFAGYDRYCRLKRDTLIDKFGYLIKPIGLPLSNFLSSSTNSKFWKKGYKFLKNSELPLAYRFATYNCYFKNEDKERLYLVPSTEKPLRAAKRPPRWISNSYELMRKKFEESQAADPRDQALYADLSMYFPEMLLTKVDIASMAVSLEARSPFLDHKMIELAAKIPFNLKVKGFCQHKYILKKAVEELIPKENIYRPKIGFTIPLHRWFTGKLNSYATGKLLTKKGTVRKYLNEDYIRGMLETHSKQTDFGPKLWSLLTLELWFKKFFN</sequence>
<dbReference type="CDD" id="cd00712">
    <property type="entry name" value="AsnB"/>
    <property type="match status" value="1"/>
</dbReference>
<feature type="active site" description="For GATase activity" evidence="8">
    <location>
        <position position="2"/>
    </location>
</feature>
<evidence type="ECO:0000256" key="5">
    <source>
        <dbReference type="ARBA" id="ARBA00022840"/>
    </source>
</evidence>
<comment type="catalytic activity">
    <reaction evidence="7">
        <text>L-aspartate + L-glutamine + ATP + H2O = L-asparagine + L-glutamate + AMP + diphosphate + H(+)</text>
        <dbReference type="Rhea" id="RHEA:12228"/>
        <dbReference type="ChEBI" id="CHEBI:15377"/>
        <dbReference type="ChEBI" id="CHEBI:15378"/>
        <dbReference type="ChEBI" id="CHEBI:29985"/>
        <dbReference type="ChEBI" id="CHEBI:29991"/>
        <dbReference type="ChEBI" id="CHEBI:30616"/>
        <dbReference type="ChEBI" id="CHEBI:33019"/>
        <dbReference type="ChEBI" id="CHEBI:58048"/>
        <dbReference type="ChEBI" id="CHEBI:58359"/>
        <dbReference type="ChEBI" id="CHEBI:456215"/>
        <dbReference type="EC" id="6.3.5.4"/>
    </reaction>
</comment>
<dbReference type="EC" id="6.3.5.4" evidence="3"/>
<comment type="caution">
    <text evidence="12">The sequence shown here is derived from an EMBL/GenBank/DDBJ whole genome shotgun (WGS) entry which is preliminary data.</text>
</comment>
<dbReference type="SUPFAM" id="SSF52402">
    <property type="entry name" value="Adenine nucleotide alpha hydrolases-like"/>
    <property type="match status" value="1"/>
</dbReference>
<dbReference type="CDD" id="cd01991">
    <property type="entry name" value="Asn_synthase_B_C"/>
    <property type="match status" value="1"/>
</dbReference>
<dbReference type="InterPro" id="IPR014729">
    <property type="entry name" value="Rossmann-like_a/b/a_fold"/>
</dbReference>
<dbReference type="PANTHER" id="PTHR43284:SF1">
    <property type="entry name" value="ASPARAGINE SYNTHETASE"/>
    <property type="match status" value="1"/>
</dbReference>
<evidence type="ECO:0000256" key="7">
    <source>
        <dbReference type="ARBA" id="ARBA00048741"/>
    </source>
</evidence>
<organism evidence="12 13">
    <name type="scientific">Candidatus Woesebacteria bacterium RIFCSPLOWO2_01_FULL_39_10b</name>
    <dbReference type="NCBI Taxonomy" id="1802517"/>
    <lineage>
        <taxon>Bacteria</taxon>
        <taxon>Candidatus Woeseibacteriota</taxon>
    </lineage>
</organism>
<dbReference type="Proteomes" id="UP000176404">
    <property type="component" value="Unassembled WGS sequence"/>
</dbReference>
<dbReference type="Gene3D" id="3.40.50.620">
    <property type="entry name" value="HUPs"/>
    <property type="match status" value="1"/>
</dbReference>
<evidence type="ECO:0000313" key="12">
    <source>
        <dbReference type="EMBL" id="OGM59280.1"/>
    </source>
</evidence>
<evidence type="ECO:0000256" key="8">
    <source>
        <dbReference type="PIRSR" id="PIRSR001589-1"/>
    </source>
</evidence>
<keyword evidence="5 9" id="KW-0067">ATP-binding</keyword>
<comment type="similarity">
    <text evidence="2">Belongs to the asparagine synthetase family.</text>
</comment>
<dbReference type="InterPro" id="IPR001962">
    <property type="entry name" value="Asn_synthase"/>
</dbReference>
<dbReference type="InterPro" id="IPR051786">
    <property type="entry name" value="ASN_synthetase/amidase"/>
</dbReference>
<accession>A0A1F8B5U6</accession>
<feature type="binding site" evidence="9">
    <location>
        <position position="291"/>
    </location>
    <ligand>
        <name>ATP</name>
        <dbReference type="ChEBI" id="CHEBI:30616"/>
    </ligand>
</feature>
<feature type="site" description="Important for beta-aspartyl-AMP intermediate formation" evidence="10">
    <location>
        <position position="366"/>
    </location>
</feature>
<evidence type="ECO:0000256" key="10">
    <source>
        <dbReference type="PIRSR" id="PIRSR001589-3"/>
    </source>
</evidence>
<evidence type="ECO:0000256" key="4">
    <source>
        <dbReference type="ARBA" id="ARBA00022741"/>
    </source>
</evidence>
<keyword evidence="8" id="KW-0028">Amino-acid biosynthesis</keyword>
<dbReference type="GO" id="GO:0005829">
    <property type="term" value="C:cytosol"/>
    <property type="evidence" value="ECO:0007669"/>
    <property type="project" value="TreeGrafter"/>
</dbReference>
<gene>
    <name evidence="12" type="ORF">A2892_05455</name>
</gene>
<dbReference type="InterPro" id="IPR029055">
    <property type="entry name" value="Ntn_hydrolases_N"/>
</dbReference>
<name>A0A1F8B5U6_9BACT</name>
<dbReference type="PROSITE" id="PS51278">
    <property type="entry name" value="GATASE_TYPE_2"/>
    <property type="match status" value="1"/>
</dbReference>